<dbReference type="AlphaFoldDB" id="A0AAV7ICY7"/>
<accession>A0AAV7ICY7</accession>
<sequence length="99" mass="11311">MGVPFNVRGARGRRGAATSMDGRGLAHLERCDLFVWPKVRRHTQHKNLSYLAPLRQSFNPLATREWREKWARPACHACSPICQLPTEGDRYPSQSSIPR</sequence>
<keyword evidence="3" id="KW-1185">Reference proteome</keyword>
<proteinExistence type="predicted"/>
<feature type="region of interest" description="Disordered" evidence="1">
    <location>
        <begin position="1"/>
        <end position="21"/>
    </location>
</feature>
<evidence type="ECO:0000256" key="1">
    <source>
        <dbReference type="SAM" id="MobiDB-lite"/>
    </source>
</evidence>
<name>A0AAV7ICY7_COTGL</name>
<evidence type="ECO:0000313" key="3">
    <source>
        <dbReference type="Proteomes" id="UP000826195"/>
    </source>
</evidence>
<dbReference type="Proteomes" id="UP000826195">
    <property type="component" value="Unassembled WGS sequence"/>
</dbReference>
<protein>
    <submittedName>
        <fullName evidence="2">Uncharacterized protein</fullName>
    </submittedName>
</protein>
<evidence type="ECO:0000313" key="2">
    <source>
        <dbReference type="EMBL" id="KAH0549523.1"/>
    </source>
</evidence>
<reference evidence="2 3" key="1">
    <citation type="journal article" date="2021" name="J. Hered.">
        <title>A chromosome-level genome assembly of the parasitoid wasp, Cotesia glomerata (Hymenoptera: Braconidae).</title>
        <authorList>
            <person name="Pinto B.J."/>
            <person name="Weis J.J."/>
            <person name="Gamble T."/>
            <person name="Ode P.J."/>
            <person name="Paul R."/>
            <person name="Zaspel J.M."/>
        </authorList>
    </citation>
    <scope>NUCLEOTIDE SEQUENCE [LARGE SCALE GENOMIC DNA]</scope>
    <source>
        <strain evidence="2">CgM1</strain>
    </source>
</reference>
<organism evidence="2 3">
    <name type="scientific">Cotesia glomerata</name>
    <name type="common">Lepidopteran parasitic wasp</name>
    <name type="synonym">Apanteles glomeratus</name>
    <dbReference type="NCBI Taxonomy" id="32391"/>
    <lineage>
        <taxon>Eukaryota</taxon>
        <taxon>Metazoa</taxon>
        <taxon>Ecdysozoa</taxon>
        <taxon>Arthropoda</taxon>
        <taxon>Hexapoda</taxon>
        <taxon>Insecta</taxon>
        <taxon>Pterygota</taxon>
        <taxon>Neoptera</taxon>
        <taxon>Endopterygota</taxon>
        <taxon>Hymenoptera</taxon>
        <taxon>Apocrita</taxon>
        <taxon>Ichneumonoidea</taxon>
        <taxon>Braconidae</taxon>
        <taxon>Microgastrinae</taxon>
        <taxon>Cotesia</taxon>
    </lineage>
</organism>
<comment type="caution">
    <text evidence="2">The sequence shown here is derived from an EMBL/GenBank/DDBJ whole genome shotgun (WGS) entry which is preliminary data.</text>
</comment>
<dbReference type="EMBL" id="JAHXZJ010001864">
    <property type="protein sequence ID" value="KAH0549523.1"/>
    <property type="molecule type" value="Genomic_DNA"/>
</dbReference>
<gene>
    <name evidence="2" type="ORF">KQX54_010003</name>
</gene>